<accession>A0A9K3CSC3</accession>
<name>A0A9K3CSC3_9EUKA</name>
<feature type="compositionally biased region" description="Pro residues" evidence="1">
    <location>
        <begin position="283"/>
        <end position="298"/>
    </location>
</feature>
<protein>
    <submittedName>
        <fullName evidence="2">Uncharacterized protein</fullName>
    </submittedName>
</protein>
<keyword evidence="3" id="KW-1185">Reference proteome</keyword>
<dbReference type="AlphaFoldDB" id="A0A9K3CSC3"/>
<evidence type="ECO:0000313" key="3">
    <source>
        <dbReference type="Proteomes" id="UP000265618"/>
    </source>
</evidence>
<feature type="non-terminal residue" evidence="2">
    <location>
        <position position="369"/>
    </location>
</feature>
<proteinExistence type="predicted"/>
<dbReference type="Proteomes" id="UP000265618">
    <property type="component" value="Unassembled WGS sequence"/>
</dbReference>
<organism evidence="2 3">
    <name type="scientific">Kipferlia bialata</name>
    <dbReference type="NCBI Taxonomy" id="797122"/>
    <lineage>
        <taxon>Eukaryota</taxon>
        <taxon>Metamonada</taxon>
        <taxon>Carpediemonas-like organisms</taxon>
        <taxon>Kipferlia</taxon>
    </lineage>
</organism>
<evidence type="ECO:0000313" key="2">
    <source>
        <dbReference type="EMBL" id="GIQ82246.1"/>
    </source>
</evidence>
<comment type="caution">
    <text evidence="2">The sequence shown here is derived from an EMBL/GenBank/DDBJ whole genome shotgun (WGS) entry which is preliminary data.</text>
</comment>
<dbReference type="Gene3D" id="1.25.10.10">
    <property type="entry name" value="Leucine-rich Repeat Variant"/>
    <property type="match status" value="1"/>
</dbReference>
<gene>
    <name evidence="2" type="ORF">KIPB_003347</name>
</gene>
<dbReference type="InterPro" id="IPR011989">
    <property type="entry name" value="ARM-like"/>
</dbReference>
<feature type="region of interest" description="Disordered" evidence="1">
    <location>
        <begin position="283"/>
        <end position="305"/>
    </location>
</feature>
<feature type="region of interest" description="Disordered" evidence="1">
    <location>
        <begin position="203"/>
        <end position="224"/>
    </location>
</feature>
<reference evidence="2 3" key="1">
    <citation type="journal article" date="2018" name="PLoS ONE">
        <title>The draft genome of Kipferlia bialata reveals reductive genome evolution in fornicate parasites.</title>
        <authorList>
            <person name="Tanifuji G."/>
            <person name="Takabayashi S."/>
            <person name="Kume K."/>
            <person name="Takagi M."/>
            <person name="Nakayama T."/>
            <person name="Kamikawa R."/>
            <person name="Inagaki Y."/>
            <person name="Hashimoto T."/>
        </authorList>
    </citation>
    <scope>NUCLEOTIDE SEQUENCE [LARGE SCALE GENOMIC DNA]</scope>
    <source>
        <strain evidence="2">NY0173</strain>
    </source>
</reference>
<dbReference type="SUPFAM" id="SSF48371">
    <property type="entry name" value="ARM repeat"/>
    <property type="match status" value="1"/>
</dbReference>
<dbReference type="EMBL" id="BDIP01000634">
    <property type="protein sequence ID" value="GIQ82246.1"/>
    <property type="molecule type" value="Genomic_DNA"/>
</dbReference>
<feature type="compositionally biased region" description="Acidic residues" evidence="1">
    <location>
        <begin position="203"/>
        <end position="220"/>
    </location>
</feature>
<evidence type="ECO:0000256" key="1">
    <source>
        <dbReference type="SAM" id="MobiDB-lite"/>
    </source>
</evidence>
<dbReference type="InterPro" id="IPR016024">
    <property type="entry name" value="ARM-type_fold"/>
</dbReference>
<sequence>VCARVLGNLLSGPDATCVRLCDMGCLDVLHHLVLHSEGQRTIPMKELVWSLSNVSATAVTVPVIVAHPVYALLLSAARLDHYDTATKKEIAFLVGNALSVAADHQPLLDMLEQGMMGDVMNCLEDVIEHDHTTARVVEELSVAYVLHYLRDNGSARPGRPISEDIALAMERCRMACETVAQQYDMADNAHTVIAMFDAYLEAEGEAESEAEGEGEGEGEGEVPAGEAQGDVVMEAPVVAVAPAPVPAPVAEGVPAGVSPAVAHVMQQFAFGGEPAVAGYPPQVQSPPPAPTNAVPPMPTEDAPRPSNAVLQIHPVEADSMSPAPAPLSVSPATNAVPVAVESPNGYPAQAANAYNPYNAINTVSDSEED</sequence>